<organism evidence="1 2">
    <name type="scientific">Megasphaera elsdenii</name>
    <dbReference type="NCBI Taxonomy" id="907"/>
    <lineage>
        <taxon>Bacteria</taxon>
        <taxon>Bacillati</taxon>
        <taxon>Bacillota</taxon>
        <taxon>Negativicutes</taxon>
        <taxon>Veillonellales</taxon>
        <taxon>Veillonellaceae</taxon>
        <taxon>Megasphaera</taxon>
    </lineage>
</organism>
<proteinExistence type="predicted"/>
<reference evidence="1 2" key="1">
    <citation type="submission" date="2020-04" db="EMBL/GenBank/DDBJ databases">
        <authorList>
            <person name="Hitch T.C.A."/>
            <person name="Wylensek D."/>
            <person name="Clavel T."/>
        </authorList>
    </citation>
    <scope>NUCLEOTIDE SEQUENCE [LARGE SCALE GENOMIC DNA]</scope>
    <source>
        <strain evidence="1 2">WCA-386-APC-2A</strain>
    </source>
</reference>
<evidence type="ECO:0000313" key="1">
    <source>
        <dbReference type="EMBL" id="NMK40062.1"/>
    </source>
</evidence>
<dbReference type="Proteomes" id="UP000536773">
    <property type="component" value="Unassembled WGS sequence"/>
</dbReference>
<dbReference type="AlphaFoldDB" id="A0A848EVY3"/>
<sequence length="103" mass="11051">MTCEEIVSIPGGGKCLAIAGKTTSPNDEGRLTLQPECDADSRVDECHSSCVTTVVCTSRCACPASEAGSAACTAKMDKELHKKPAKMNRFNEKWLYMSLSFSI</sequence>
<gene>
    <name evidence="1" type="ORF">HG933_11945</name>
</gene>
<protein>
    <submittedName>
        <fullName evidence="1">Uncharacterized protein</fullName>
    </submittedName>
</protein>
<comment type="caution">
    <text evidence="1">The sequence shown here is derived from an EMBL/GenBank/DDBJ whole genome shotgun (WGS) entry which is preliminary data.</text>
</comment>
<dbReference type="EMBL" id="JABBJH010000034">
    <property type="protein sequence ID" value="NMK40062.1"/>
    <property type="molecule type" value="Genomic_DNA"/>
</dbReference>
<accession>A0A848EVY3</accession>
<dbReference type="RefSeq" id="WP_169014069.1">
    <property type="nucleotide sequence ID" value="NZ_JABBJH010000034.1"/>
</dbReference>
<evidence type="ECO:0000313" key="2">
    <source>
        <dbReference type="Proteomes" id="UP000536773"/>
    </source>
</evidence>
<name>A0A848EVY3_MEGEL</name>